<dbReference type="OrthoDB" id="8906692at2"/>
<gene>
    <name evidence="5" type="ORF">EKG39_13370</name>
</gene>
<dbReference type="PRINTS" id="PR00598">
    <property type="entry name" value="HTHMARR"/>
</dbReference>
<keyword evidence="2" id="KW-0238">DNA-binding</keyword>
<dbReference type="GO" id="GO:0003677">
    <property type="term" value="F:DNA binding"/>
    <property type="evidence" value="ECO:0007669"/>
    <property type="project" value="UniProtKB-KW"/>
</dbReference>
<dbReference type="PROSITE" id="PS50995">
    <property type="entry name" value="HTH_MARR_2"/>
    <property type="match status" value="1"/>
</dbReference>
<protein>
    <submittedName>
        <fullName evidence="5">MarR family transcriptional regulator</fullName>
    </submittedName>
</protein>
<feature type="domain" description="HTH marR-type" evidence="4">
    <location>
        <begin position="19"/>
        <end position="152"/>
    </location>
</feature>
<comment type="caution">
    <text evidence="5">The sequence shown here is derived from an EMBL/GenBank/DDBJ whole genome shotgun (WGS) entry which is preliminary data.</text>
</comment>
<evidence type="ECO:0000256" key="2">
    <source>
        <dbReference type="ARBA" id="ARBA00023125"/>
    </source>
</evidence>
<dbReference type="InterPro" id="IPR000835">
    <property type="entry name" value="HTH_MarR-typ"/>
</dbReference>
<dbReference type="AlphaFoldDB" id="A0A3S0IE35"/>
<keyword evidence="3" id="KW-0804">Transcription</keyword>
<dbReference type="Proteomes" id="UP000282060">
    <property type="component" value="Unassembled WGS sequence"/>
</dbReference>
<keyword evidence="1" id="KW-0805">Transcription regulation</keyword>
<dbReference type="InterPro" id="IPR036390">
    <property type="entry name" value="WH_DNA-bd_sf"/>
</dbReference>
<sequence length="162" mass="18271">MAVDSIKSRQNLEVSLDMDNFFPYQLTQLQSSVSDTIAEIYTGHFELTRHEWRIVAVLGTGKALSAKCIGGLINLEKMQTSRAIAKMTNKALILKVEDRSDKRSSLLKLTPEGLKVHRELAPMVLAREQALLSVLSEDEHDQLRLIMDKLFAQSRAIQTYAK</sequence>
<dbReference type="SUPFAM" id="SSF46785">
    <property type="entry name" value="Winged helix' DNA-binding domain"/>
    <property type="match status" value="1"/>
</dbReference>
<evidence type="ECO:0000259" key="4">
    <source>
        <dbReference type="PROSITE" id="PS50995"/>
    </source>
</evidence>
<dbReference type="GO" id="GO:0003700">
    <property type="term" value="F:DNA-binding transcription factor activity"/>
    <property type="evidence" value="ECO:0007669"/>
    <property type="project" value="InterPro"/>
</dbReference>
<evidence type="ECO:0000256" key="1">
    <source>
        <dbReference type="ARBA" id="ARBA00023015"/>
    </source>
</evidence>
<dbReference type="RefSeq" id="WP_126506353.1">
    <property type="nucleotide sequence ID" value="NZ_RXNV01000005.1"/>
</dbReference>
<dbReference type="PANTHER" id="PTHR35790">
    <property type="entry name" value="HTH-TYPE TRANSCRIPTIONAL REGULATOR PCHR"/>
    <property type="match status" value="1"/>
</dbReference>
<proteinExistence type="predicted"/>
<organism evidence="5 6">
    <name type="scientific">Shewanella atlantica</name>
    <dbReference type="NCBI Taxonomy" id="271099"/>
    <lineage>
        <taxon>Bacteria</taxon>
        <taxon>Pseudomonadati</taxon>
        <taxon>Pseudomonadota</taxon>
        <taxon>Gammaproteobacteria</taxon>
        <taxon>Alteromonadales</taxon>
        <taxon>Shewanellaceae</taxon>
        <taxon>Shewanella</taxon>
    </lineage>
</organism>
<dbReference type="PANTHER" id="PTHR35790:SF4">
    <property type="entry name" value="HTH-TYPE TRANSCRIPTIONAL REGULATOR PCHR"/>
    <property type="match status" value="1"/>
</dbReference>
<dbReference type="InterPro" id="IPR052067">
    <property type="entry name" value="Metal_resp_HTH_trans_reg"/>
</dbReference>
<reference evidence="5 6" key="1">
    <citation type="submission" date="2018-12" db="EMBL/GenBank/DDBJ databases">
        <authorList>
            <person name="Yu L."/>
        </authorList>
    </citation>
    <scope>NUCLEOTIDE SEQUENCE [LARGE SCALE GENOMIC DNA]</scope>
    <source>
        <strain evidence="5 6">HAW-EB5</strain>
    </source>
</reference>
<accession>A0A3S0IE35</accession>
<dbReference type="EMBL" id="RXNV01000005">
    <property type="protein sequence ID" value="RTR31697.1"/>
    <property type="molecule type" value="Genomic_DNA"/>
</dbReference>
<evidence type="ECO:0000256" key="3">
    <source>
        <dbReference type="ARBA" id="ARBA00023163"/>
    </source>
</evidence>
<name>A0A3S0IE35_9GAMM</name>
<dbReference type="SMART" id="SM00347">
    <property type="entry name" value="HTH_MARR"/>
    <property type="match status" value="1"/>
</dbReference>
<evidence type="ECO:0000313" key="5">
    <source>
        <dbReference type="EMBL" id="RTR31697.1"/>
    </source>
</evidence>
<keyword evidence="6" id="KW-1185">Reference proteome</keyword>
<dbReference type="Gene3D" id="1.10.10.10">
    <property type="entry name" value="Winged helix-like DNA-binding domain superfamily/Winged helix DNA-binding domain"/>
    <property type="match status" value="1"/>
</dbReference>
<evidence type="ECO:0000313" key="6">
    <source>
        <dbReference type="Proteomes" id="UP000282060"/>
    </source>
</evidence>
<dbReference type="InterPro" id="IPR036388">
    <property type="entry name" value="WH-like_DNA-bd_sf"/>
</dbReference>
<dbReference type="Pfam" id="PF13463">
    <property type="entry name" value="HTH_27"/>
    <property type="match status" value="1"/>
</dbReference>